<dbReference type="SUPFAM" id="SSF53244">
    <property type="entry name" value="MurD-like peptide ligases, peptide-binding domain"/>
    <property type="match status" value="1"/>
</dbReference>
<keyword evidence="12" id="KW-1185">Reference proteome</keyword>
<dbReference type="Proteomes" id="UP000247591">
    <property type="component" value="Unassembled WGS sequence"/>
</dbReference>
<dbReference type="InterPro" id="IPR036565">
    <property type="entry name" value="Mur-like_cat_sf"/>
</dbReference>
<dbReference type="SUPFAM" id="SSF51984">
    <property type="entry name" value="MurCD N-terminal domain"/>
    <property type="match status" value="1"/>
</dbReference>
<dbReference type="InterPro" id="IPR018109">
    <property type="entry name" value="Folylpolyglutamate_synth_CS"/>
</dbReference>
<dbReference type="Pfam" id="PF21799">
    <property type="entry name" value="MurD-like_N"/>
    <property type="match status" value="1"/>
</dbReference>
<evidence type="ECO:0000259" key="10">
    <source>
        <dbReference type="Pfam" id="PF08245"/>
    </source>
</evidence>
<protein>
    <recommendedName>
        <fullName evidence="9">UDP-N-acetylmuramoylalanine--D-glutamate ligase</fullName>
        <ecNumber evidence="9">6.3.2.9</ecNumber>
    </recommendedName>
    <alternativeName>
        <fullName evidence="9">D-glutamic acid-adding enzyme</fullName>
    </alternativeName>
    <alternativeName>
        <fullName evidence="9">UDP-N-acetylmuramoyl-L-alanyl-D-glutamate synthetase</fullName>
    </alternativeName>
</protein>
<dbReference type="InterPro" id="IPR005762">
    <property type="entry name" value="MurD"/>
</dbReference>
<evidence type="ECO:0000256" key="2">
    <source>
        <dbReference type="ARBA" id="ARBA00004752"/>
    </source>
</evidence>
<keyword evidence="7 9" id="KW-0067">ATP-binding</keyword>
<dbReference type="GO" id="GO:0005524">
    <property type="term" value="F:ATP binding"/>
    <property type="evidence" value="ECO:0007669"/>
    <property type="project" value="UniProtKB-UniRule"/>
</dbReference>
<keyword evidence="9" id="KW-0961">Cell wall biogenesis/degradation</keyword>
<dbReference type="GO" id="GO:0071555">
    <property type="term" value="P:cell wall organization"/>
    <property type="evidence" value="ECO:0007669"/>
    <property type="project" value="UniProtKB-KW"/>
</dbReference>
<dbReference type="UniPathway" id="UPA00219"/>
<evidence type="ECO:0000256" key="9">
    <source>
        <dbReference type="HAMAP-Rule" id="MF_00639"/>
    </source>
</evidence>
<dbReference type="GO" id="GO:0004326">
    <property type="term" value="F:tetrahydrofolylpolyglutamate synthase activity"/>
    <property type="evidence" value="ECO:0007669"/>
    <property type="project" value="InterPro"/>
</dbReference>
<keyword evidence="6 9" id="KW-0547">Nucleotide-binding</keyword>
<keyword evidence="9" id="KW-0133">Cell shape</keyword>
<comment type="caution">
    <text evidence="11">The sequence shown here is derived from an EMBL/GenBank/DDBJ whole genome shotgun (WGS) entry which is preliminary data.</text>
</comment>
<proteinExistence type="inferred from homology"/>
<comment type="subcellular location">
    <subcellularLocation>
        <location evidence="1 9">Cytoplasm</location>
    </subcellularLocation>
</comment>
<dbReference type="Gene3D" id="3.90.190.20">
    <property type="entry name" value="Mur ligase, C-terminal domain"/>
    <property type="match status" value="1"/>
</dbReference>
<keyword evidence="5 9" id="KW-0132">Cell division</keyword>
<dbReference type="Gene3D" id="3.40.50.720">
    <property type="entry name" value="NAD(P)-binding Rossmann-like Domain"/>
    <property type="match status" value="1"/>
</dbReference>
<evidence type="ECO:0000256" key="3">
    <source>
        <dbReference type="ARBA" id="ARBA00022490"/>
    </source>
</evidence>
<dbReference type="EMBL" id="QJSP01000009">
    <property type="protein sequence ID" value="PYE15797.1"/>
    <property type="molecule type" value="Genomic_DNA"/>
</dbReference>
<keyword evidence="8 9" id="KW-0131">Cell cycle</keyword>
<keyword evidence="9" id="KW-0573">Peptidoglycan synthesis</keyword>
<feature type="binding site" evidence="9">
    <location>
        <begin position="134"/>
        <end position="140"/>
    </location>
    <ligand>
        <name>ATP</name>
        <dbReference type="ChEBI" id="CHEBI:30616"/>
    </ligand>
</feature>
<dbReference type="PANTHER" id="PTHR43692">
    <property type="entry name" value="UDP-N-ACETYLMURAMOYLALANINE--D-GLUTAMATE LIGASE"/>
    <property type="match status" value="1"/>
</dbReference>
<comment type="catalytic activity">
    <reaction evidence="9">
        <text>UDP-N-acetyl-alpha-D-muramoyl-L-alanine + D-glutamate + ATP = UDP-N-acetyl-alpha-D-muramoyl-L-alanyl-D-glutamate + ADP + phosphate + H(+)</text>
        <dbReference type="Rhea" id="RHEA:16429"/>
        <dbReference type="ChEBI" id="CHEBI:15378"/>
        <dbReference type="ChEBI" id="CHEBI:29986"/>
        <dbReference type="ChEBI" id="CHEBI:30616"/>
        <dbReference type="ChEBI" id="CHEBI:43474"/>
        <dbReference type="ChEBI" id="CHEBI:83898"/>
        <dbReference type="ChEBI" id="CHEBI:83900"/>
        <dbReference type="ChEBI" id="CHEBI:456216"/>
        <dbReference type="EC" id="6.3.2.9"/>
    </reaction>
</comment>
<dbReference type="InterPro" id="IPR036615">
    <property type="entry name" value="Mur_ligase_C_dom_sf"/>
</dbReference>
<sequence>MTAEPWDGGREWAAPELWSGRVLVAGARVAGASAARFLLEQGAEVTVCDDNTEITAPLVNAGATAVRMDELLERPDWAADYDLLVVSPGFRPDGPLPTGARAAGLPVWGEVELAWHVDRSGLLGTPRQWLVVTGTNGKTTTTGMIESIVTAAGVLVAACGNIGLPILDVLVAEPRIEVLAVELSSFQLYWAPSVQPTAGVVLNIAEDHLDWHGSMAAYVAAKRVALSGPIAVIGLDDPVAGSLTAGSPGARTIGFRLGAPHDGELGIANGQLVDHVDWDGSGDHSVVPLIMVDKVRPTGPSGQLDALAAAALCRAIGISPQAVERGLETFTVGGHRSQPVAVIGATTFIDDSKATNPHAALASILGHRRVVWVAGGQLKGAAVDELVVAVRDRLAGVVIIGVDRDVIADALARHAPLVPTVTVVTGEDGGVKTAAPTAIMAGAVRAAWDLCTADPDTPDAVLLAPAAASLDMFAGYGARGDSFAAAARALPGASTAGVS</sequence>
<dbReference type="AlphaFoldDB" id="A0A318RMM2"/>
<evidence type="ECO:0000256" key="7">
    <source>
        <dbReference type="ARBA" id="ARBA00022840"/>
    </source>
</evidence>
<evidence type="ECO:0000256" key="1">
    <source>
        <dbReference type="ARBA" id="ARBA00004496"/>
    </source>
</evidence>
<keyword evidence="4 9" id="KW-0436">Ligase</keyword>
<dbReference type="GO" id="GO:0051301">
    <property type="term" value="P:cell division"/>
    <property type="evidence" value="ECO:0007669"/>
    <property type="project" value="UniProtKB-KW"/>
</dbReference>
<dbReference type="RefSeq" id="WP_110470461.1">
    <property type="nucleotide sequence ID" value="NZ_QJSP01000009.1"/>
</dbReference>
<comment type="pathway">
    <text evidence="2 9">Cell wall biogenesis; peptidoglycan biosynthesis.</text>
</comment>
<dbReference type="PROSITE" id="PS01011">
    <property type="entry name" value="FOLYLPOLYGLU_SYNT_1"/>
    <property type="match status" value="1"/>
</dbReference>
<dbReference type="OrthoDB" id="9809796at2"/>
<evidence type="ECO:0000256" key="4">
    <source>
        <dbReference type="ARBA" id="ARBA00022598"/>
    </source>
</evidence>
<evidence type="ECO:0000313" key="11">
    <source>
        <dbReference type="EMBL" id="PYE15797.1"/>
    </source>
</evidence>
<accession>A0A318RMM2</accession>
<organism evidence="11 12">
    <name type="scientific">Williamsia limnetica</name>
    <dbReference type="NCBI Taxonomy" id="882452"/>
    <lineage>
        <taxon>Bacteria</taxon>
        <taxon>Bacillati</taxon>
        <taxon>Actinomycetota</taxon>
        <taxon>Actinomycetes</taxon>
        <taxon>Mycobacteriales</taxon>
        <taxon>Nocardiaceae</taxon>
        <taxon>Williamsia</taxon>
    </lineage>
</organism>
<dbReference type="SUPFAM" id="SSF53623">
    <property type="entry name" value="MurD-like peptide ligases, catalytic domain"/>
    <property type="match status" value="1"/>
</dbReference>
<dbReference type="GO" id="GO:0005737">
    <property type="term" value="C:cytoplasm"/>
    <property type="evidence" value="ECO:0007669"/>
    <property type="project" value="UniProtKB-SubCell"/>
</dbReference>
<comment type="function">
    <text evidence="9">Cell wall formation. Catalyzes the addition of glutamate to the nucleotide precursor UDP-N-acetylmuramoyl-L-alanine (UMA).</text>
</comment>
<dbReference type="HAMAP" id="MF_00639">
    <property type="entry name" value="MurD"/>
    <property type="match status" value="1"/>
</dbReference>
<dbReference type="GO" id="GO:0008360">
    <property type="term" value="P:regulation of cell shape"/>
    <property type="evidence" value="ECO:0007669"/>
    <property type="project" value="UniProtKB-KW"/>
</dbReference>
<name>A0A318RMM2_WILLI</name>
<dbReference type="Pfam" id="PF08245">
    <property type="entry name" value="Mur_ligase_M"/>
    <property type="match status" value="1"/>
</dbReference>
<comment type="similarity">
    <text evidence="9">Belongs to the MurCDEF family.</text>
</comment>
<evidence type="ECO:0000256" key="8">
    <source>
        <dbReference type="ARBA" id="ARBA00023306"/>
    </source>
</evidence>
<dbReference type="GO" id="GO:0008764">
    <property type="term" value="F:UDP-N-acetylmuramoylalanine-D-glutamate ligase activity"/>
    <property type="evidence" value="ECO:0007669"/>
    <property type="project" value="UniProtKB-UniRule"/>
</dbReference>
<dbReference type="Gene3D" id="3.40.1190.10">
    <property type="entry name" value="Mur-like, catalytic domain"/>
    <property type="match status" value="1"/>
</dbReference>
<dbReference type="GO" id="GO:0009252">
    <property type="term" value="P:peptidoglycan biosynthetic process"/>
    <property type="evidence" value="ECO:0007669"/>
    <property type="project" value="UniProtKB-UniRule"/>
</dbReference>
<dbReference type="InterPro" id="IPR013221">
    <property type="entry name" value="Mur_ligase_cen"/>
</dbReference>
<evidence type="ECO:0000256" key="6">
    <source>
        <dbReference type="ARBA" id="ARBA00022741"/>
    </source>
</evidence>
<feature type="domain" description="Mur ligase central" evidence="10">
    <location>
        <begin position="132"/>
        <end position="246"/>
    </location>
</feature>
<dbReference type="PANTHER" id="PTHR43692:SF1">
    <property type="entry name" value="UDP-N-ACETYLMURAMOYLALANINE--D-GLUTAMATE LIGASE"/>
    <property type="match status" value="1"/>
</dbReference>
<dbReference type="NCBIfam" id="TIGR01087">
    <property type="entry name" value="murD"/>
    <property type="match status" value="1"/>
</dbReference>
<evidence type="ECO:0000256" key="5">
    <source>
        <dbReference type="ARBA" id="ARBA00022618"/>
    </source>
</evidence>
<evidence type="ECO:0000313" key="12">
    <source>
        <dbReference type="Proteomes" id="UP000247591"/>
    </source>
</evidence>
<keyword evidence="3 9" id="KW-0963">Cytoplasm</keyword>
<gene>
    <name evidence="9" type="primary">murD</name>
    <name evidence="11" type="ORF">DFR67_10925</name>
</gene>
<reference evidence="11 12" key="1">
    <citation type="submission" date="2018-06" db="EMBL/GenBank/DDBJ databases">
        <title>Genomic Encyclopedia of Type Strains, Phase IV (KMG-IV): sequencing the most valuable type-strain genomes for metagenomic binning, comparative biology and taxonomic classification.</title>
        <authorList>
            <person name="Goeker M."/>
        </authorList>
    </citation>
    <scope>NUCLEOTIDE SEQUENCE [LARGE SCALE GENOMIC DNA]</scope>
    <source>
        <strain evidence="11 12">DSM 45521</strain>
    </source>
</reference>
<dbReference type="EC" id="6.3.2.9" evidence="9"/>